<dbReference type="GO" id="GO:0006974">
    <property type="term" value="P:DNA damage response"/>
    <property type="evidence" value="ECO:0007669"/>
    <property type="project" value="InterPro"/>
</dbReference>
<evidence type="ECO:0000313" key="2">
    <source>
        <dbReference type="Proteomes" id="UP000626092"/>
    </source>
</evidence>
<sequence length="470" mass="54239">MNPFESLPIAVVANYGLVLHTETSTITHEFVRTIHSIQKSSSSNIKVHGLYGSASVGFSVYSSQGIFEESKFVIRKSHLFARSDILHEFKFLCAGAGVQNSARYWLGRLEEAKLLRAQGQLGMAINLAKYISQNHLSSEVISDVYSLVGKWLVESRSSNSRTILEKYLKHVVMFAEDCNHTDKKSITRQSQTHFHLAHYADALYMCYEERLNSNEWQAAMRLRNIRVWYMLKNLQTKELEAPIRRLKSSLKLAMDKEEDERFQGDKDYFLSVALEGYKRCLVIGDKYDVRVVFRLFSLWFTLSSRQIVVNGMLNTIEELFAYRLDVLERWLLLLSLICRFQSYKFIPLVYQIASRMGSRDGHGPHSFQFSLASLVKKMVIDHPYHTIFILICLHDLLALANGDRVKDKQHSRNSFVVDMDKMHAAENLLQELSSYHGAMLLDRVLAELLTRSYQQDTNRKVNLPREICSV</sequence>
<evidence type="ECO:0008006" key="3">
    <source>
        <dbReference type="Google" id="ProtNLM"/>
    </source>
</evidence>
<dbReference type="PANTHER" id="PTHR37079">
    <property type="entry name" value="SERINE/THREONINE-PROTEIN KINASE ATM"/>
    <property type="match status" value="1"/>
</dbReference>
<keyword evidence="2" id="KW-1185">Reference proteome</keyword>
<gene>
    <name evidence="1" type="ORF">RHSIM_Rhsim02G0102400</name>
</gene>
<dbReference type="AlphaFoldDB" id="A0A834H9U5"/>
<proteinExistence type="predicted"/>
<dbReference type="EMBL" id="WJXA01000002">
    <property type="protein sequence ID" value="KAF7150112.1"/>
    <property type="molecule type" value="Genomic_DNA"/>
</dbReference>
<comment type="caution">
    <text evidence="1">The sequence shown here is derived from an EMBL/GenBank/DDBJ whole genome shotgun (WGS) entry which is preliminary data.</text>
</comment>
<dbReference type="Proteomes" id="UP000626092">
    <property type="component" value="Unassembled WGS sequence"/>
</dbReference>
<dbReference type="OrthoDB" id="381190at2759"/>
<name>A0A834H9U5_RHOSS</name>
<reference evidence="1" key="1">
    <citation type="submission" date="2019-11" db="EMBL/GenBank/DDBJ databases">
        <authorList>
            <person name="Liu Y."/>
            <person name="Hou J."/>
            <person name="Li T.-Q."/>
            <person name="Guan C.-H."/>
            <person name="Wu X."/>
            <person name="Wu H.-Z."/>
            <person name="Ling F."/>
            <person name="Zhang R."/>
            <person name="Shi X.-G."/>
            <person name="Ren J.-P."/>
            <person name="Chen E.-F."/>
            <person name="Sun J.-M."/>
        </authorList>
    </citation>
    <scope>NUCLEOTIDE SEQUENCE</scope>
    <source>
        <strain evidence="1">Adult_tree_wgs_1</strain>
        <tissue evidence="1">Leaves</tissue>
    </source>
</reference>
<dbReference type="InterPro" id="IPR038980">
    <property type="entry name" value="ATM_plant"/>
</dbReference>
<accession>A0A834H9U5</accession>
<dbReference type="PANTHER" id="PTHR37079:SF4">
    <property type="entry name" value="SERINE_THREONINE-PROTEIN KINASE ATM"/>
    <property type="match status" value="1"/>
</dbReference>
<organism evidence="1 2">
    <name type="scientific">Rhododendron simsii</name>
    <name type="common">Sims's rhododendron</name>
    <dbReference type="NCBI Taxonomy" id="118357"/>
    <lineage>
        <taxon>Eukaryota</taxon>
        <taxon>Viridiplantae</taxon>
        <taxon>Streptophyta</taxon>
        <taxon>Embryophyta</taxon>
        <taxon>Tracheophyta</taxon>
        <taxon>Spermatophyta</taxon>
        <taxon>Magnoliopsida</taxon>
        <taxon>eudicotyledons</taxon>
        <taxon>Gunneridae</taxon>
        <taxon>Pentapetalae</taxon>
        <taxon>asterids</taxon>
        <taxon>Ericales</taxon>
        <taxon>Ericaceae</taxon>
        <taxon>Ericoideae</taxon>
        <taxon>Rhodoreae</taxon>
        <taxon>Rhododendron</taxon>
    </lineage>
</organism>
<dbReference type="GO" id="GO:0004674">
    <property type="term" value="F:protein serine/threonine kinase activity"/>
    <property type="evidence" value="ECO:0007669"/>
    <property type="project" value="InterPro"/>
</dbReference>
<protein>
    <recommendedName>
        <fullName evidence="3">FAT domain-containing protein</fullName>
    </recommendedName>
</protein>
<evidence type="ECO:0000313" key="1">
    <source>
        <dbReference type="EMBL" id="KAF7150112.1"/>
    </source>
</evidence>